<comment type="caution">
    <text evidence="1">The sequence shown here is derived from an EMBL/GenBank/DDBJ whole genome shotgun (WGS) entry which is preliminary data.</text>
</comment>
<evidence type="ECO:0000313" key="2">
    <source>
        <dbReference type="Proteomes" id="UP001162156"/>
    </source>
</evidence>
<dbReference type="Proteomes" id="UP001162156">
    <property type="component" value="Unassembled WGS sequence"/>
</dbReference>
<sequence length="87" mass="9944">MIILEYRMYLSIVSCSPGLSHDSTIYNISRVRARFENGEIGNNVLVGDRGYANRSYLITPLANPSIVVEHLFNESQIKTRNPIERFL</sequence>
<evidence type="ECO:0008006" key="3">
    <source>
        <dbReference type="Google" id="ProtNLM"/>
    </source>
</evidence>
<name>A0AAV8ZLG2_9CUCU</name>
<evidence type="ECO:0000313" key="1">
    <source>
        <dbReference type="EMBL" id="KAJ8964932.1"/>
    </source>
</evidence>
<reference evidence="1" key="1">
    <citation type="journal article" date="2023" name="Insect Mol. Biol.">
        <title>Genome sequencing provides insights into the evolution of gene families encoding plant cell wall-degrading enzymes in longhorned beetles.</title>
        <authorList>
            <person name="Shin N.R."/>
            <person name="Okamura Y."/>
            <person name="Kirsch R."/>
            <person name="Pauchet Y."/>
        </authorList>
    </citation>
    <scope>NUCLEOTIDE SEQUENCE</scope>
    <source>
        <strain evidence="1">RBIC_L_NR</strain>
    </source>
</reference>
<dbReference type="AlphaFoldDB" id="A0AAV8ZLG2"/>
<organism evidence="1 2">
    <name type="scientific">Rhamnusium bicolor</name>
    <dbReference type="NCBI Taxonomy" id="1586634"/>
    <lineage>
        <taxon>Eukaryota</taxon>
        <taxon>Metazoa</taxon>
        <taxon>Ecdysozoa</taxon>
        <taxon>Arthropoda</taxon>
        <taxon>Hexapoda</taxon>
        <taxon>Insecta</taxon>
        <taxon>Pterygota</taxon>
        <taxon>Neoptera</taxon>
        <taxon>Endopterygota</taxon>
        <taxon>Coleoptera</taxon>
        <taxon>Polyphaga</taxon>
        <taxon>Cucujiformia</taxon>
        <taxon>Chrysomeloidea</taxon>
        <taxon>Cerambycidae</taxon>
        <taxon>Lepturinae</taxon>
        <taxon>Rhagiini</taxon>
        <taxon>Rhamnusium</taxon>
    </lineage>
</organism>
<dbReference type="EMBL" id="JANEYF010001289">
    <property type="protein sequence ID" value="KAJ8964932.1"/>
    <property type="molecule type" value="Genomic_DNA"/>
</dbReference>
<gene>
    <name evidence="1" type="ORF">NQ314_004517</name>
</gene>
<keyword evidence="2" id="KW-1185">Reference proteome</keyword>
<protein>
    <recommendedName>
        <fullName evidence="3">DDE Tnp4 domain-containing protein</fullName>
    </recommendedName>
</protein>
<accession>A0AAV8ZLG2</accession>
<proteinExistence type="predicted"/>